<proteinExistence type="predicted"/>
<evidence type="ECO:0000259" key="4">
    <source>
        <dbReference type="PROSITE" id="PS50887"/>
    </source>
</evidence>
<dbReference type="EC" id="2.7.7.65" evidence="1"/>
<dbReference type="InterPro" id="IPR018490">
    <property type="entry name" value="cNMP-bd_dom_sf"/>
</dbReference>
<dbReference type="RefSeq" id="WP_044634434.1">
    <property type="nucleotide sequence ID" value="NZ_CDNC01000006.1"/>
</dbReference>
<reference evidence="6" key="1">
    <citation type="submission" date="2015-01" db="EMBL/GenBank/DDBJ databases">
        <authorList>
            <person name="Manzoor Shahid"/>
            <person name="Zubair Saima"/>
        </authorList>
    </citation>
    <scope>NUCLEOTIDE SEQUENCE [LARGE SCALE GENOMIC DNA]</scope>
    <source>
        <strain evidence="6">V1</strain>
    </source>
</reference>
<sequence>MNIEMEVIAPLLQKTFLFSAWTEKELQEIIFLSEIITVEEGKTIFSPGEQGSKLYCILNGNILILSDSKKSLLAEFVAGEIFGESELLTETKYNAYAVAGKKTEVLAFPKSGVSLDDIAKENPALFAHLLKSFLILIAQRTRQANALIKENSPIMRELRKQVYGDKLTGLLNKAYIEENLSKYLKNDITSLIMMKPDNFKYINDNFGHKAGDAILVLIANNLSHFIHTDSVLIRYQGNEFAVITPSTSREKALSLAEEIQNFLHTLDISSVTMKDDVFLSMSLGIALYPEHAQTAEALIARCVNLPLDGRLQGGGKILFPEADS</sequence>
<dbReference type="EMBL" id="CDNC01000006">
    <property type="protein sequence ID" value="CEM61101.1"/>
    <property type="molecule type" value="Genomic_DNA"/>
</dbReference>
<dbReference type="InterPro" id="IPR043128">
    <property type="entry name" value="Rev_trsase/Diguanyl_cyclase"/>
</dbReference>
<dbReference type="SMART" id="SM00100">
    <property type="entry name" value="cNMP"/>
    <property type="match status" value="1"/>
</dbReference>
<evidence type="ECO:0000256" key="1">
    <source>
        <dbReference type="ARBA" id="ARBA00012528"/>
    </source>
</evidence>
<dbReference type="AlphaFoldDB" id="A0A0B7GWT8"/>
<feature type="domain" description="GGDEF" evidence="4">
    <location>
        <begin position="187"/>
        <end position="322"/>
    </location>
</feature>
<name>A0A0B7GWT8_TREPH</name>
<dbReference type="PANTHER" id="PTHR45138">
    <property type="entry name" value="REGULATORY COMPONENTS OF SENSORY TRANSDUCTION SYSTEM"/>
    <property type="match status" value="1"/>
</dbReference>
<comment type="catalytic activity">
    <reaction evidence="2">
        <text>2 GTP = 3',3'-c-di-GMP + 2 diphosphate</text>
        <dbReference type="Rhea" id="RHEA:24898"/>
        <dbReference type="ChEBI" id="CHEBI:33019"/>
        <dbReference type="ChEBI" id="CHEBI:37565"/>
        <dbReference type="ChEBI" id="CHEBI:58805"/>
        <dbReference type="EC" id="2.7.7.65"/>
    </reaction>
</comment>
<organism evidence="5 6">
    <name type="scientific">Treponema phagedenis</name>
    <dbReference type="NCBI Taxonomy" id="162"/>
    <lineage>
        <taxon>Bacteria</taxon>
        <taxon>Pseudomonadati</taxon>
        <taxon>Spirochaetota</taxon>
        <taxon>Spirochaetia</taxon>
        <taxon>Spirochaetales</taxon>
        <taxon>Treponemataceae</taxon>
        <taxon>Treponema</taxon>
    </lineage>
</organism>
<dbReference type="OrthoDB" id="9813903at2"/>
<gene>
    <name evidence="5" type="ORF">TPHV1_140049</name>
</gene>
<protein>
    <recommendedName>
        <fullName evidence="1">diguanylate cyclase</fullName>
        <ecNumber evidence="1">2.7.7.65</ecNumber>
    </recommendedName>
</protein>
<dbReference type="Proteomes" id="UP000042527">
    <property type="component" value="Unassembled WGS sequence"/>
</dbReference>
<evidence type="ECO:0000313" key="5">
    <source>
        <dbReference type="EMBL" id="CEM61101.1"/>
    </source>
</evidence>
<dbReference type="NCBIfam" id="TIGR00254">
    <property type="entry name" value="GGDEF"/>
    <property type="match status" value="1"/>
</dbReference>
<dbReference type="InterPro" id="IPR000595">
    <property type="entry name" value="cNMP-bd_dom"/>
</dbReference>
<evidence type="ECO:0000313" key="6">
    <source>
        <dbReference type="Proteomes" id="UP000042527"/>
    </source>
</evidence>
<dbReference type="GO" id="GO:0052621">
    <property type="term" value="F:diguanylate cyclase activity"/>
    <property type="evidence" value="ECO:0007669"/>
    <property type="project" value="UniProtKB-EC"/>
</dbReference>
<dbReference type="SUPFAM" id="SSF55073">
    <property type="entry name" value="Nucleotide cyclase"/>
    <property type="match status" value="1"/>
</dbReference>
<dbReference type="SMART" id="SM00267">
    <property type="entry name" value="GGDEF"/>
    <property type="match status" value="1"/>
</dbReference>
<evidence type="ECO:0000256" key="2">
    <source>
        <dbReference type="ARBA" id="ARBA00034247"/>
    </source>
</evidence>
<dbReference type="CDD" id="cd00038">
    <property type="entry name" value="CAP_ED"/>
    <property type="match status" value="1"/>
</dbReference>
<dbReference type="PANTHER" id="PTHR45138:SF9">
    <property type="entry name" value="DIGUANYLATE CYCLASE DGCM-RELATED"/>
    <property type="match status" value="1"/>
</dbReference>
<dbReference type="InterPro" id="IPR050469">
    <property type="entry name" value="Diguanylate_Cyclase"/>
</dbReference>
<dbReference type="PROSITE" id="PS50887">
    <property type="entry name" value="GGDEF"/>
    <property type="match status" value="1"/>
</dbReference>
<dbReference type="PROSITE" id="PS50042">
    <property type="entry name" value="CNMP_BINDING_3"/>
    <property type="match status" value="1"/>
</dbReference>
<evidence type="ECO:0000259" key="3">
    <source>
        <dbReference type="PROSITE" id="PS50042"/>
    </source>
</evidence>
<dbReference type="Pfam" id="PF00990">
    <property type="entry name" value="GGDEF"/>
    <property type="match status" value="1"/>
</dbReference>
<dbReference type="Pfam" id="PF00027">
    <property type="entry name" value="cNMP_binding"/>
    <property type="match status" value="1"/>
</dbReference>
<dbReference type="SUPFAM" id="SSF51206">
    <property type="entry name" value="cAMP-binding domain-like"/>
    <property type="match status" value="1"/>
</dbReference>
<dbReference type="Gene3D" id="3.30.70.270">
    <property type="match status" value="1"/>
</dbReference>
<dbReference type="InterPro" id="IPR000160">
    <property type="entry name" value="GGDEF_dom"/>
</dbReference>
<dbReference type="InterPro" id="IPR029787">
    <property type="entry name" value="Nucleotide_cyclase"/>
</dbReference>
<dbReference type="CDD" id="cd01949">
    <property type="entry name" value="GGDEF"/>
    <property type="match status" value="1"/>
</dbReference>
<feature type="domain" description="Cyclic nucleotide-binding" evidence="3">
    <location>
        <begin position="17"/>
        <end position="110"/>
    </location>
</feature>
<keyword evidence="6" id="KW-1185">Reference proteome</keyword>
<dbReference type="Gene3D" id="2.60.120.10">
    <property type="entry name" value="Jelly Rolls"/>
    <property type="match status" value="1"/>
</dbReference>
<accession>A0A0B7GWT8</accession>
<dbReference type="InterPro" id="IPR014710">
    <property type="entry name" value="RmlC-like_jellyroll"/>
</dbReference>